<name>A0ABP0ZFX0_9ASCO</name>
<feature type="compositionally biased region" description="Basic residues" evidence="1">
    <location>
        <begin position="1"/>
        <end position="10"/>
    </location>
</feature>
<dbReference type="InterPro" id="IPR039662">
    <property type="entry name" value="Cohesin_Scc3/SA"/>
</dbReference>
<gene>
    <name evidence="3" type="ORF">LODBEIA_P13000</name>
</gene>
<proteinExistence type="predicted"/>
<organism evidence="3 4">
    <name type="scientific">Lodderomyces beijingensis</name>
    <dbReference type="NCBI Taxonomy" id="1775926"/>
    <lineage>
        <taxon>Eukaryota</taxon>
        <taxon>Fungi</taxon>
        <taxon>Dikarya</taxon>
        <taxon>Ascomycota</taxon>
        <taxon>Saccharomycotina</taxon>
        <taxon>Pichiomycetes</taxon>
        <taxon>Debaryomycetaceae</taxon>
        <taxon>Candida/Lodderomyces clade</taxon>
        <taxon>Lodderomyces</taxon>
    </lineage>
</organism>
<feature type="domain" description="SCD" evidence="2">
    <location>
        <begin position="332"/>
        <end position="422"/>
    </location>
</feature>
<dbReference type="GeneID" id="92206496"/>
<evidence type="ECO:0000256" key="1">
    <source>
        <dbReference type="SAM" id="MobiDB-lite"/>
    </source>
</evidence>
<feature type="compositionally biased region" description="Polar residues" evidence="1">
    <location>
        <begin position="68"/>
        <end position="86"/>
    </location>
</feature>
<dbReference type="EMBL" id="OZ022406">
    <property type="protein sequence ID" value="CAK9436778.1"/>
    <property type="molecule type" value="Genomic_DNA"/>
</dbReference>
<dbReference type="Proteomes" id="UP001497383">
    <property type="component" value="Chromosome 2"/>
</dbReference>
<dbReference type="Pfam" id="PF21581">
    <property type="entry name" value="SCD"/>
    <property type="match status" value="1"/>
</dbReference>
<dbReference type="RefSeq" id="XP_066828238.1">
    <property type="nucleotide sequence ID" value="XM_066971174.1"/>
</dbReference>
<dbReference type="InterPro" id="IPR020839">
    <property type="entry name" value="SCD"/>
</dbReference>
<accession>A0ABP0ZFX0</accession>
<dbReference type="PANTHER" id="PTHR11199">
    <property type="entry name" value="STROMAL ANTIGEN"/>
    <property type="match status" value="1"/>
</dbReference>
<protein>
    <recommendedName>
        <fullName evidence="2">SCD domain-containing protein</fullName>
    </recommendedName>
</protein>
<dbReference type="InterPro" id="IPR016024">
    <property type="entry name" value="ARM-type_fold"/>
</dbReference>
<feature type="region of interest" description="Disordered" evidence="1">
    <location>
        <begin position="1154"/>
        <end position="1184"/>
    </location>
</feature>
<evidence type="ECO:0000313" key="4">
    <source>
        <dbReference type="Proteomes" id="UP001497383"/>
    </source>
</evidence>
<sequence length="1184" mass="135378">MVRRSTRNVTKRILYNVSSDSESEDGEEDFDEYLDQNKENVPEPNHQGPPSKAAKRRKVSEAGASGNRAINGSKSQQKNRKTTNQIKTKEKGKGKTKAQSPELEADWEENYLYRALASPDINLADLALDWIESYEEENALDPTNLASFTALINLVLRCCGSYHLFQPHDLLNLESASETIEEAILAFQRQKSHKFPFKLIAVFKKNTLEFFKQLLEIGHEKGILSSAQDSEVDDSHASRFMNYLVTWITKMTESSVRSMRLTSTEISLYILIELCKINSSTEKNHERSKKQLNRLTNTNTAKYRALEATANSHNAQLKAMIEYFDDISNVVIAKRYKDIDPQIRLIVLKHLHEAMISNPAYFCQSSFLRYFGWMLADPNNQIRAEVTRGLSKLYRLTSFETSEVRQGVRQFASKFQSQLIIMADVDSDKQVKANCLAILTEMHVHGFIEKDSIEKVLQLFPFGTNQESNSKIDKEYARFVQMAGELQLQGLLEQNQLLFDDYNFKAGEGGTNLAELLPIKSLAQTLTVVCDKPLEETFANPLMTAKYCKDLSLMIWYLLLDIDSIDVTKKGTEEVQSNEILPVDVDKFKSLISLTEKEQLCILKFIHGISKSFPTGKTSKDADDEINSVITNFIGDLPKLQAFCTKSNDRFKIFLNMWTDLIDGKRNNSVFNFYIQLDKINEYEEMTKVVMQYYREFDVVDEFNVFFKKLFSSSGLTTRVKGDIQDVLHDLVEGAVVFLRDNELTREFEKDDGDDDDGVAEDGVSEQKHIINKMRDISLIAKKIKQIGDHVNISNLDNIFDLLFNISGKLLSKLNLAVVLQDWKHNFILQLPTFTVAISNILDLVLIIASWKFEKLIDIPESEQGHVSIELEFDCFPEIVKSMIRLTTECLFQLEMLDLKSKLMTRYADLITSFKLFYLKFKDVNNFKEFKPFFSRNKELTQISASFQYDELLELFLAKEINLANILSVELDRQADEGVHYDDFIDNVEMKEDDFNVNMTTAFSDSEFESDCESVDENSQTQRRRERDQLILEAKRAQFKNDVLWKVEQDFSIYAIKLIALFNLQMVKEEIYDRIRLNSDKLGDIFKQIVEQQDAKLAKIREQSAQLAAEAEARTASIIANNASGNNSDPTTANENLSVELNFEPDTTMIEATGDVIVEEPAEPEKEANGKGQGSAEPQSESES</sequence>
<dbReference type="InterPro" id="IPR013721">
    <property type="entry name" value="STAG"/>
</dbReference>
<feature type="region of interest" description="Disordered" evidence="1">
    <location>
        <begin position="1"/>
        <end position="101"/>
    </location>
</feature>
<dbReference type="PANTHER" id="PTHR11199:SF0">
    <property type="entry name" value="LD34181P-RELATED"/>
    <property type="match status" value="1"/>
</dbReference>
<keyword evidence="4" id="KW-1185">Reference proteome</keyword>
<evidence type="ECO:0000313" key="3">
    <source>
        <dbReference type="EMBL" id="CAK9436778.1"/>
    </source>
</evidence>
<evidence type="ECO:0000259" key="2">
    <source>
        <dbReference type="PROSITE" id="PS51425"/>
    </source>
</evidence>
<dbReference type="PROSITE" id="PS51425">
    <property type="entry name" value="SCD"/>
    <property type="match status" value="1"/>
</dbReference>
<dbReference type="Pfam" id="PF08514">
    <property type="entry name" value="STAG"/>
    <property type="match status" value="1"/>
</dbReference>
<feature type="compositionally biased region" description="Acidic residues" evidence="1">
    <location>
        <begin position="21"/>
        <end position="34"/>
    </location>
</feature>
<reference evidence="3 4" key="1">
    <citation type="submission" date="2024-03" db="EMBL/GenBank/DDBJ databases">
        <authorList>
            <person name="Brejova B."/>
        </authorList>
    </citation>
    <scope>NUCLEOTIDE SEQUENCE [LARGE SCALE GENOMIC DNA]</scope>
    <source>
        <strain evidence="3 4">CBS 14171</strain>
    </source>
</reference>
<dbReference type="SUPFAM" id="SSF48371">
    <property type="entry name" value="ARM repeat"/>
    <property type="match status" value="1"/>
</dbReference>